<evidence type="ECO:0000259" key="13">
    <source>
        <dbReference type="PROSITE" id="PS50157"/>
    </source>
</evidence>
<dbReference type="PROSITE" id="PS00028">
    <property type="entry name" value="ZINC_FINGER_C2H2_1"/>
    <property type="match status" value="4"/>
</dbReference>
<dbReference type="PANTHER" id="PTHR23235:SF120">
    <property type="entry name" value="KRUPPEL-LIKE FACTOR 15"/>
    <property type="match status" value="1"/>
</dbReference>
<evidence type="ECO:0000256" key="12">
    <source>
        <dbReference type="SAM" id="MobiDB-lite"/>
    </source>
</evidence>
<dbReference type="FunFam" id="3.30.160.60:FF:001297">
    <property type="entry name" value="Zinc finger and SCAN domain-containing protein 2"/>
    <property type="match status" value="1"/>
</dbReference>
<dbReference type="InterPro" id="IPR013087">
    <property type="entry name" value="Znf_C2H2_type"/>
</dbReference>
<evidence type="ECO:0000256" key="2">
    <source>
        <dbReference type="ARBA" id="ARBA00006991"/>
    </source>
</evidence>
<evidence type="ECO:0000256" key="6">
    <source>
        <dbReference type="ARBA" id="ARBA00022833"/>
    </source>
</evidence>
<evidence type="ECO:0000256" key="1">
    <source>
        <dbReference type="ARBA" id="ARBA00004123"/>
    </source>
</evidence>
<protein>
    <submittedName>
        <fullName evidence="14">Zinc finger protein 248-like</fullName>
    </submittedName>
</protein>
<evidence type="ECO:0000256" key="10">
    <source>
        <dbReference type="ARBA" id="ARBA00023242"/>
    </source>
</evidence>
<feature type="domain" description="C2H2-type" evidence="13">
    <location>
        <begin position="298"/>
        <end position="325"/>
    </location>
</feature>
<evidence type="ECO:0000256" key="4">
    <source>
        <dbReference type="ARBA" id="ARBA00022737"/>
    </source>
</evidence>
<name>A0A3Q2DU75_CYPVA</name>
<dbReference type="GO" id="GO:0000978">
    <property type="term" value="F:RNA polymerase II cis-regulatory region sequence-specific DNA binding"/>
    <property type="evidence" value="ECO:0007669"/>
    <property type="project" value="TreeGrafter"/>
</dbReference>
<dbReference type="GeneTree" id="ENSGT01150000286958"/>
<dbReference type="PANTHER" id="PTHR23235">
    <property type="entry name" value="KRUEPPEL-LIKE TRANSCRIPTION FACTOR"/>
    <property type="match status" value="1"/>
</dbReference>
<feature type="compositionally biased region" description="Acidic residues" evidence="12">
    <location>
        <begin position="105"/>
        <end position="119"/>
    </location>
</feature>
<dbReference type="GO" id="GO:0005634">
    <property type="term" value="C:nucleus"/>
    <property type="evidence" value="ECO:0007669"/>
    <property type="project" value="UniProtKB-SubCell"/>
</dbReference>
<dbReference type="AlphaFoldDB" id="A0A3Q2DU75"/>
<dbReference type="FunFam" id="3.30.160.60:FF:000557">
    <property type="entry name" value="zinc finger and SCAN domain-containing protein 29"/>
    <property type="match status" value="1"/>
</dbReference>
<dbReference type="Gene3D" id="3.30.160.60">
    <property type="entry name" value="Classic Zinc Finger"/>
    <property type="match status" value="4"/>
</dbReference>
<evidence type="ECO:0000256" key="7">
    <source>
        <dbReference type="ARBA" id="ARBA00023015"/>
    </source>
</evidence>
<evidence type="ECO:0000313" key="14">
    <source>
        <dbReference type="Ensembl" id="ENSCVAP00000023373.1"/>
    </source>
</evidence>
<dbReference type="Pfam" id="PF00096">
    <property type="entry name" value="zf-C2H2"/>
    <property type="match status" value="4"/>
</dbReference>
<feature type="region of interest" description="Disordered" evidence="12">
    <location>
        <begin position="56"/>
        <end position="119"/>
    </location>
</feature>
<dbReference type="Proteomes" id="UP000265020">
    <property type="component" value="Unassembled WGS sequence"/>
</dbReference>
<evidence type="ECO:0000256" key="3">
    <source>
        <dbReference type="ARBA" id="ARBA00022723"/>
    </source>
</evidence>
<reference evidence="14" key="1">
    <citation type="submission" date="2025-08" db="UniProtKB">
        <authorList>
            <consortium name="Ensembl"/>
        </authorList>
    </citation>
    <scope>IDENTIFICATION</scope>
</reference>
<keyword evidence="10" id="KW-0539">Nucleus</keyword>
<reference evidence="14" key="2">
    <citation type="submission" date="2025-09" db="UniProtKB">
        <authorList>
            <consortium name="Ensembl"/>
        </authorList>
    </citation>
    <scope>IDENTIFICATION</scope>
</reference>
<feature type="compositionally biased region" description="Basic and acidic residues" evidence="12">
    <location>
        <begin position="56"/>
        <end position="65"/>
    </location>
</feature>
<dbReference type="KEGG" id="cvg:107083880"/>
<dbReference type="FunFam" id="3.30.160.60:FF:001480">
    <property type="entry name" value="Si:cabz01071911.3"/>
    <property type="match status" value="1"/>
</dbReference>
<dbReference type="PROSITE" id="PS50157">
    <property type="entry name" value="ZINC_FINGER_C2H2_2"/>
    <property type="match status" value="4"/>
</dbReference>
<comment type="subcellular location">
    <subcellularLocation>
        <location evidence="1">Nucleus</location>
    </subcellularLocation>
</comment>
<evidence type="ECO:0000256" key="11">
    <source>
        <dbReference type="PROSITE-ProRule" id="PRU00042"/>
    </source>
</evidence>
<feature type="compositionally biased region" description="Polar residues" evidence="12">
    <location>
        <begin position="157"/>
        <end position="168"/>
    </location>
</feature>
<keyword evidence="7" id="KW-0805">Transcription regulation</keyword>
<feature type="compositionally biased region" description="Polar residues" evidence="12">
    <location>
        <begin position="191"/>
        <end position="213"/>
    </location>
</feature>
<evidence type="ECO:0000256" key="9">
    <source>
        <dbReference type="ARBA" id="ARBA00023163"/>
    </source>
</evidence>
<dbReference type="Ensembl" id="ENSCVAT00000006914.1">
    <property type="protein sequence ID" value="ENSCVAP00000023373.1"/>
    <property type="gene ID" value="ENSCVAG00000006659.1"/>
</dbReference>
<keyword evidence="6" id="KW-0862">Zinc</keyword>
<comment type="similarity">
    <text evidence="2">Belongs to the krueppel C2H2-type zinc-finger protein family.</text>
</comment>
<accession>A0A3Q2DU75</accession>
<dbReference type="GeneID" id="107083880"/>
<sequence length="331" mass="38526">MSSVQRLREFIRERLTAAAEEIFTEVEKTIVRYEEDIRLIETCWKPGITSQPFDLQKPHVSHEEEASTVQQLCNQDRRSSQDQEEAEPQWTKEEQMEPGTPWIKEEEEDQPADQPVGEENEAVDSLVVKFEQFVPEHFPKELSCRQEAVMLYQKQSDVLKETSTPQTDDSSERQTRMEQLSFHSSAVVENAHQTGSSSAVSEGQSQTGPERNSLQCDVCGRSYKNIYSMKQHYRIHTGDRPFLCTTCGKSFCRRYHLNIHQRTHTGERPFSCQICQKRFSQLSHLNDHKKVHTGEKPFSCQICGKSYTRRFQLKLHQENHTVEREAFLLNL</sequence>
<dbReference type="OMA" id="QNHCNTE"/>
<keyword evidence="5 11" id="KW-0863">Zinc-finger</keyword>
<dbReference type="RefSeq" id="XP_015228890.1">
    <property type="nucleotide sequence ID" value="XM_015373404.1"/>
</dbReference>
<dbReference type="GO" id="GO:0008270">
    <property type="term" value="F:zinc ion binding"/>
    <property type="evidence" value="ECO:0007669"/>
    <property type="project" value="UniProtKB-KW"/>
</dbReference>
<dbReference type="SUPFAM" id="SSF57667">
    <property type="entry name" value="beta-beta-alpha zinc fingers"/>
    <property type="match status" value="2"/>
</dbReference>
<dbReference type="GO" id="GO:0000981">
    <property type="term" value="F:DNA-binding transcription factor activity, RNA polymerase II-specific"/>
    <property type="evidence" value="ECO:0007669"/>
    <property type="project" value="TreeGrafter"/>
</dbReference>
<keyword evidence="3" id="KW-0479">Metal-binding</keyword>
<dbReference type="InterPro" id="IPR036236">
    <property type="entry name" value="Znf_C2H2_sf"/>
</dbReference>
<keyword evidence="15" id="KW-1185">Reference proteome</keyword>
<keyword evidence="4" id="KW-0677">Repeat</keyword>
<feature type="domain" description="C2H2-type" evidence="13">
    <location>
        <begin position="242"/>
        <end position="269"/>
    </location>
</feature>
<evidence type="ECO:0000256" key="8">
    <source>
        <dbReference type="ARBA" id="ARBA00023125"/>
    </source>
</evidence>
<evidence type="ECO:0000256" key="5">
    <source>
        <dbReference type="ARBA" id="ARBA00022771"/>
    </source>
</evidence>
<feature type="domain" description="C2H2-type" evidence="13">
    <location>
        <begin position="270"/>
        <end position="297"/>
    </location>
</feature>
<dbReference type="SMART" id="SM00355">
    <property type="entry name" value="ZnF_C2H2"/>
    <property type="match status" value="4"/>
</dbReference>
<feature type="region of interest" description="Disordered" evidence="12">
    <location>
        <begin position="157"/>
        <end position="213"/>
    </location>
</feature>
<dbReference type="OrthoDB" id="8441592at2759"/>
<feature type="domain" description="C2H2-type" evidence="13">
    <location>
        <begin position="214"/>
        <end position="241"/>
    </location>
</feature>
<keyword evidence="8" id="KW-0238">DNA-binding</keyword>
<keyword evidence="9" id="KW-0804">Transcription</keyword>
<evidence type="ECO:0000313" key="15">
    <source>
        <dbReference type="Proteomes" id="UP000265020"/>
    </source>
</evidence>
<proteinExistence type="inferred from homology"/>
<organism evidence="14 15">
    <name type="scientific">Cyprinodon variegatus</name>
    <name type="common">Sheepshead minnow</name>
    <dbReference type="NCBI Taxonomy" id="28743"/>
    <lineage>
        <taxon>Eukaryota</taxon>
        <taxon>Metazoa</taxon>
        <taxon>Chordata</taxon>
        <taxon>Craniata</taxon>
        <taxon>Vertebrata</taxon>
        <taxon>Euteleostomi</taxon>
        <taxon>Actinopterygii</taxon>
        <taxon>Neopterygii</taxon>
        <taxon>Teleostei</taxon>
        <taxon>Neoteleostei</taxon>
        <taxon>Acanthomorphata</taxon>
        <taxon>Ovalentaria</taxon>
        <taxon>Atherinomorphae</taxon>
        <taxon>Cyprinodontiformes</taxon>
        <taxon>Cyprinodontidae</taxon>
        <taxon>Cyprinodon</taxon>
    </lineage>
</organism>